<keyword evidence="3" id="KW-1185">Reference proteome</keyword>
<sequence>MNVAKFAGRLLLKGHGDNDDYGDKVVAKAISQDPEFLQLLTGQTTDAIVQLSGSSLQVFYMPYLISGGGAYLANVSEDYFQPVNLPLTITSLVPVLTPTAFDTSAMPSMPNDCPSHTQAQLRDSGKFEDASLVPSSLSRRPSIYSLNHAPALPPSTSIAKTTRFSSERPSGKGRGVEDSHRLQGWEVIAAGDWPCGSTPANLMADHTASYYASLGPYEEQPNAQPGNPATMTVVTKDAVTIEKQEALTRMCGQVLSWCVGYDTDDSWVIDKKEGATIPVLTPFARKLKGTRSASGRLAMLQTALKSNERLRPNALSRYRFKQEWGKHFLAPFLESCGMSGCSWVASRTDTDRRCTLANFSEKESTLTVHLKERVQHIESTGVGLLPACRKTQATTPQMVPNELKH</sequence>
<feature type="compositionally biased region" description="Polar residues" evidence="1">
    <location>
        <begin position="154"/>
        <end position="164"/>
    </location>
</feature>
<dbReference type="EMBL" id="AGNL01005298">
    <property type="protein sequence ID" value="EJK72790.1"/>
    <property type="molecule type" value="Genomic_DNA"/>
</dbReference>
<feature type="non-terminal residue" evidence="2">
    <location>
        <position position="405"/>
    </location>
</feature>
<feature type="compositionally biased region" description="Basic and acidic residues" evidence="1">
    <location>
        <begin position="165"/>
        <end position="179"/>
    </location>
</feature>
<name>K0T572_THAOC</name>
<dbReference type="AlphaFoldDB" id="K0T572"/>
<gene>
    <name evidence="2" type="ORF">THAOC_05641</name>
</gene>
<reference evidence="2 3" key="1">
    <citation type="journal article" date="2012" name="Genome Biol.">
        <title>Genome and low-iron response of an oceanic diatom adapted to chronic iron limitation.</title>
        <authorList>
            <person name="Lommer M."/>
            <person name="Specht M."/>
            <person name="Roy A.S."/>
            <person name="Kraemer L."/>
            <person name="Andreson R."/>
            <person name="Gutowska M.A."/>
            <person name="Wolf J."/>
            <person name="Bergner S.V."/>
            <person name="Schilhabel M.B."/>
            <person name="Klostermeier U.C."/>
            <person name="Beiko R.G."/>
            <person name="Rosenstiel P."/>
            <person name="Hippler M."/>
            <person name="Laroche J."/>
        </authorList>
    </citation>
    <scope>NUCLEOTIDE SEQUENCE [LARGE SCALE GENOMIC DNA]</scope>
    <source>
        <strain evidence="2 3">CCMP1005</strain>
    </source>
</reference>
<protein>
    <submittedName>
        <fullName evidence="2">Uncharacterized protein</fullName>
    </submittedName>
</protein>
<evidence type="ECO:0000313" key="3">
    <source>
        <dbReference type="Proteomes" id="UP000266841"/>
    </source>
</evidence>
<organism evidence="2 3">
    <name type="scientific">Thalassiosira oceanica</name>
    <name type="common">Marine diatom</name>
    <dbReference type="NCBI Taxonomy" id="159749"/>
    <lineage>
        <taxon>Eukaryota</taxon>
        <taxon>Sar</taxon>
        <taxon>Stramenopiles</taxon>
        <taxon>Ochrophyta</taxon>
        <taxon>Bacillariophyta</taxon>
        <taxon>Coscinodiscophyceae</taxon>
        <taxon>Thalassiosirophycidae</taxon>
        <taxon>Thalassiosirales</taxon>
        <taxon>Thalassiosiraceae</taxon>
        <taxon>Thalassiosira</taxon>
    </lineage>
</organism>
<evidence type="ECO:0000313" key="2">
    <source>
        <dbReference type="EMBL" id="EJK72790.1"/>
    </source>
</evidence>
<evidence type="ECO:0000256" key="1">
    <source>
        <dbReference type="SAM" id="MobiDB-lite"/>
    </source>
</evidence>
<proteinExistence type="predicted"/>
<feature type="region of interest" description="Disordered" evidence="1">
    <location>
        <begin position="154"/>
        <end position="179"/>
    </location>
</feature>
<comment type="caution">
    <text evidence="2">The sequence shown here is derived from an EMBL/GenBank/DDBJ whole genome shotgun (WGS) entry which is preliminary data.</text>
</comment>
<dbReference type="Proteomes" id="UP000266841">
    <property type="component" value="Unassembled WGS sequence"/>
</dbReference>
<accession>K0T572</accession>